<evidence type="ECO:0000256" key="1">
    <source>
        <dbReference type="SAM" id="Phobius"/>
    </source>
</evidence>
<sequence>MMQQPQPVTEPLSTTNTVATMRVSAVQQGFVTVSGQRQGGCTSCQQRSQCPSGAFASNAEVSLTVPSDESFLIGDAVAVSCSQQQMLKAFSLLFGLPLLGMLSMPFVLEVMTHAIAQDNNLVICVEAISGLLIGLGLGRRASKKQGWQLTVQRREQS</sequence>
<protein>
    <submittedName>
        <fullName evidence="2">SoxR reducing system RseC family protein</fullName>
    </submittedName>
</protein>
<dbReference type="PANTHER" id="PTHR35867">
    <property type="entry name" value="PROTEIN RSEC"/>
    <property type="match status" value="1"/>
</dbReference>
<evidence type="ECO:0000313" key="3">
    <source>
        <dbReference type="Proteomes" id="UP001166251"/>
    </source>
</evidence>
<reference evidence="2" key="1">
    <citation type="submission" date="2021-07" db="EMBL/GenBank/DDBJ databases">
        <title>Neiella marina sp. nov., isolated from the intestinal content of sea cucumber Apostichopus japonicus.</title>
        <authorList>
            <person name="Bai X."/>
        </authorList>
    </citation>
    <scope>NUCLEOTIDE SEQUENCE</scope>
    <source>
        <strain evidence="2">126</strain>
    </source>
</reference>
<organism evidence="2 3">
    <name type="scientific">Neiella holothuriorum</name>
    <dbReference type="NCBI Taxonomy" id="2870530"/>
    <lineage>
        <taxon>Bacteria</taxon>
        <taxon>Pseudomonadati</taxon>
        <taxon>Pseudomonadota</taxon>
        <taxon>Gammaproteobacteria</taxon>
        <taxon>Alteromonadales</taxon>
        <taxon>Echinimonadaceae</taxon>
        <taxon>Neiella</taxon>
    </lineage>
</organism>
<dbReference type="Proteomes" id="UP001166251">
    <property type="component" value="Unassembled WGS sequence"/>
</dbReference>
<proteinExistence type="predicted"/>
<feature type="transmembrane region" description="Helical" evidence="1">
    <location>
        <begin position="89"/>
        <end position="108"/>
    </location>
</feature>
<dbReference type="RefSeq" id="WP_220105209.1">
    <property type="nucleotide sequence ID" value="NZ_JAHZSS010000025.1"/>
</dbReference>
<gene>
    <name evidence="2" type="ORF">K0504_16230</name>
</gene>
<accession>A0ABS7EJQ5</accession>
<keyword evidence="1" id="KW-1133">Transmembrane helix</keyword>
<feature type="transmembrane region" description="Helical" evidence="1">
    <location>
        <begin position="120"/>
        <end position="138"/>
    </location>
</feature>
<keyword evidence="1" id="KW-0812">Transmembrane</keyword>
<keyword evidence="3" id="KW-1185">Reference proteome</keyword>
<dbReference type="PANTHER" id="PTHR35867:SF1">
    <property type="entry name" value="PROTEIN RSEC"/>
    <property type="match status" value="1"/>
</dbReference>
<dbReference type="InterPro" id="IPR007359">
    <property type="entry name" value="SigmaE_reg_RseC_MucC"/>
</dbReference>
<dbReference type="EMBL" id="JAHZSS010000025">
    <property type="protein sequence ID" value="MBW8192587.1"/>
    <property type="molecule type" value="Genomic_DNA"/>
</dbReference>
<evidence type="ECO:0000313" key="2">
    <source>
        <dbReference type="EMBL" id="MBW8192587.1"/>
    </source>
</evidence>
<keyword evidence="1" id="KW-0472">Membrane</keyword>
<dbReference type="Pfam" id="PF04246">
    <property type="entry name" value="RseC_MucC"/>
    <property type="match status" value="1"/>
</dbReference>
<name>A0ABS7EJQ5_9GAMM</name>
<comment type="caution">
    <text evidence="2">The sequence shown here is derived from an EMBL/GenBank/DDBJ whole genome shotgun (WGS) entry which is preliminary data.</text>
</comment>